<evidence type="ECO:0000259" key="13">
    <source>
        <dbReference type="Pfam" id="PF00881"/>
    </source>
</evidence>
<keyword evidence="3" id="KW-0285">Flavoprotein</keyword>
<evidence type="ECO:0000256" key="9">
    <source>
        <dbReference type="ARBA" id="ARBA00051314"/>
    </source>
</evidence>
<keyword evidence="7 14" id="KW-0560">Oxidoreductase</keyword>
<comment type="catalytic activity">
    <reaction evidence="9">
        <text>FMNH2 + O2 = dialurate + 5,6-dimethylbenzimidazole + D-erythrose 4-phosphate + H(+)</text>
        <dbReference type="Rhea" id="RHEA:27345"/>
        <dbReference type="ChEBI" id="CHEBI:15378"/>
        <dbReference type="ChEBI" id="CHEBI:15379"/>
        <dbReference type="ChEBI" id="CHEBI:15890"/>
        <dbReference type="ChEBI" id="CHEBI:16897"/>
        <dbReference type="ChEBI" id="CHEBI:57618"/>
        <dbReference type="ChEBI" id="CHEBI:140629"/>
        <dbReference type="EC" id="1.13.11.79"/>
    </reaction>
</comment>
<keyword evidence="4" id="KW-0288">FMN</keyword>
<dbReference type="Pfam" id="PF00881">
    <property type="entry name" value="Nitroreductase"/>
    <property type="match status" value="1"/>
</dbReference>
<reference evidence="14" key="1">
    <citation type="journal article" date="2021" name="Environ. Microbiol.">
        <title>Cryptic niche differentiation of novel sediment ecotypes of Rugeria pomeroyi correlates with nitrate respiration.</title>
        <authorList>
            <person name="Lin X."/>
            <person name="McNichol J."/>
            <person name="Chu X."/>
            <person name="Qian Y."/>
            <person name="Luo H."/>
        </authorList>
    </citation>
    <scope>NUCLEOTIDE SEQUENCE</scope>
    <source>
        <strain evidence="14">SZCCDBB064</strain>
    </source>
</reference>
<dbReference type="InterPro" id="IPR012825">
    <property type="entry name" value="BluB"/>
</dbReference>
<dbReference type="PANTHER" id="PTHR23026:SF123">
    <property type="entry name" value="NAD(P)H NITROREDUCTASE RV3131-RELATED"/>
    <property type="match status" value="1"/>
</dbReference>
<dbReference type="CDD" id="cd02145">
    <property type="entry name" value="BluB"/>
    <property type="match status" value="1"/>
</dbReference>
<dbReference type="GO" id="GO:0009236">
    <property type="term" value="P:cobalamin biosynthetic process"/>
    <property type="evidence" value="ECO:0007669"/>
    <property type="project" value="UniProtKB-KW"/>
</dbReference>
<evidence type="ECO:0000256" key="6">
    <source>
        <dbReference type="ARBA" id="ARBA00022857"/>
    </source>
</evidence>
<sequence length="211" mass="24034">MRDQSFSDDFRTQFDLLMRLRRDVRRFRTDPVDEAVLTRCLDTFRLAPSVGLSEPWRVIRVESKAARAAALENYQTANAEALTGYSGDRARQYSQLKLSGMQEAPVQLAVFCDDATAKGHGLGAGTMPEMRRYSVVSAITLFWLALRTEGLGLGWVSILDPDRLCRDLRTPEDWRLIGYFCIGWPQEVSDMPELETAGWEARDRHLTVETR</sequence>
<dbReference type="InterPro" id="IPR029479">
    <property type="entry name" value="Nitroreductase"/>
</dbReference>
<dbReference type="GO" id="GO:0000166">
    <property type="term" value="F:nucleotide binding"/>
    <property type="evidence" value="ECO:0007669"/>
    <property type="project" value="UniProtKB-KW"/>
</dbReference>
<evidence type="ECO:0000256" key="1">
    <source>
        <dbReference type="ARBA" id="ARBA00011823"/>
    </source>
</evidence>
<evidence type="ECO:0000256" key="8">
    <source>
        <dbReference type="ARBA" id="ARBA00023027"/>
    </source>
</evidence>
<evidence type="ECO:0000256" key="10">
    <source>
        <dbReference type="ARBA" id="ARBA00061097"/>
    </source>
</evidence>
<keyword evidence="8" id="KW-0520">NAD</keyword>
<dbReference type="InterPro" id="IPR000415">
    <property type="entry name" value="Nitroreductase-like"/>
</dbReference>
<dbReference type="AlphaFoldDB" id="A0A9Q3WMQ3"/>
<dbReference type="PANTHER" id="PTHR23026">
    <property type="entry name" value="NADPH NITROREDUCTASE"/>
    <property type="match status" value="1"/>
</dbReference>
<comment type="subunit">
    <text evidence="1">Homooctamer.</text>
</comment>
<protein>
    <recommendedName>
        <fullName evidence="12">5,6-dimethylbenzimidazole synthase</fullName>
        <ecNumber evidence="11">1.13.11.79</ecNumber>
    </recommendedName>
</protein>
<dbReference type="RefSeq" id="WP_345790362.1">
    <property type="nucleotide sequence ID" value="NZ_JAGQAF010000009.1"/>
</dbReference>
<name>A0A9Q3WMQ3_9RHOB</name>
<dbReference type="FunFam" id="3.40.109.10:FF:000013">
    <property type="entry name" value="5,6-dimethylbenzimidazole synthase"/>
    <property type="match status" value="1"/>
</dbReference>
<dbReference type="EMBL" id="JAGQAF010000009">
    <property type="protein sequence ID" value="MCE8538773.1"/>
    <property type="molecule type" value="Genomic_DNA"/>
</dbReference>
<evidence type="ECO:0000313" key="14">
    <source>
        <dbReference type="EMBL" id="MCE8538773.1"/>
    </source>
</evidence>
<evidence type="ECO:0000256" key="7">
    <source>
        <dbReference type="ARBA" id="ARBA00023002"/>
    </source>
</evidence>
<organism evidence="14 15">
    <name type="scientific">Ruegeria pomeroyi</name>
    <dbReference type="NCBI Taxonomy" id="89184"/>
    <lineage>
        <taxon>Bacteria</taxon>
        <taxon>Pseudomonadati</taxon>
        <taxon>Pseudomonadota</taxon>
        <taxon>Alphaproteobacteria</taxon>
        <taxon>Rhodobacterales</taxon>
        <taxon>Roseobacteraceae</taxon>
        <taxon>Ruegeria</taxon>
    </lineage>
</organism>
<dbReference type="SUPFAM" id="SSF55469">
    <property type="entry name" value="FMN-dependent nitroreductase-like"/>
    <property type="match status" value="1"/>
</dbReference>
<keyword evidence="5" id="KW-0547">Nucleotide-binding</keyword>
<evidence type="ECO:0000313" key="15">
    <source>
        <dbReference type="Proteomes" id="UP000813672"/>
    </source>
</evidence>
<evidence type="ECO:0000256" key="11">
    <source>
        <dbReference type="ARBA" id="ARBA00066311"/>
    </source>
</evidence>
<dbReference type="GO" id="GO:0016705">
    <property type="term" value="F:oxidoreductase activity, acting on paired donors, with incorporation or reduction of molecular oxygen"/>
    <property type="evidence" value="ECO:0007669"/>
    <property type="project" value="UniProtKB-ARBA"/>
</dbReference>
<evidence type="ECO:0000256" key="3">
    <source>
        <dbReference type="ARBA" id="ARBA00022630"/>
    </source>
</evidence>
<dbReference type="EC" id="1.13.11.79" evidence="11"/>
<evidence type="ECO:0000256" key="12">
    <source>
        <dbReference type="ARBA" id="ARBA00068702"/>
    </source>
</evidence>
<evidence type="ECO:0000256" key="5">
    <source>
        <dbReference type="ARBA" id="ARBA00022741"/>
    </source>
</evidence>
<comment type="similarity">
    <text evidence="10">Belongs to the BluB family.</text>
</comment>
<evidence type="ECO:0000256" key="2">
    <source>
        <dbReference type="ARBA" id="ARBA00022573"/>
    </source>
</evidence>
<proteinExistence type="inferred from homology"/>
<dbReference type="GO" id="GO:0102919">
    <property type="term" value="F:5,6-dimethylbenzimidazole synthase activity"/>
    <property type="evidence" value="ECO:0007669"/>
    <property type="project" value="UniProtKB-EC"/>
</dbReference>
<dbReference type="Proteomes" id="UP000813672">
    <property type="component" value="Unassembled WGS sequence"/>
</dbReference>
<keyword evidence="2" id="KW-0169">Cobalamin biosynthesis</keyword>
<dbReference type="InterPro" id="IPR050627">
    <property type="entry name" value="Nitroreductase/BluB"/>
</dbReference>
<keyword evidence="6" id="KW-0521">NADP</keyword>
<dbReference type="NCBIfam" id="TIGR02476">
    <property type="entry name" value="BluB"/>
    <property type="match status" value="1"/>
</dbReference>
<dbReference type="Gene3D" id="3.40.109.10">
    <property type="entry name" value="NADH Oxidase"/>
    <property type="match status" value="1"/>
</dbReference>
<feature type="domain" description="Nitroreductase" evidence="13">
    <location>
        <begin position="21"/>
        <end position="184"/>
    </location>
</feature>
<accession>A0A9Q3WMQ3</accession>
<gene>
    <name evidence="14" type="primary">bluB</name>
    <name evidence="14" type="ORF">KBY27_15080</name>
</gene>
<evidence type="ECO:0000256" key="4">
    <source>
        <dbReference type="ARBA" id="ARBA00022643"/>
    </source>
</evidence>
<comment type="caution">
    <text evidence="14">The sequence shown here is derived from an EMBL/GenBank/DDBJ whole genome shotgun (WGS) entry which is preliminary data.</text>
</comment>